<name>A0A564YUC2_HYMDI</name>
<reference evidence="3 4" key="1">
    <citation type="submission" date="2019-07" db="EMBL/GenBank/DDBJ databases">
        <authorList>
            <person name="Jastrzebski P J."/>
            <person name="Paukszto L."/>
            <person name="Jastrzebski P J."/>
        </authorList>
    </citation>
    <scope>NUCLEOTIDE SEQUENCE [LARGE SCALE GENOMIC DNA]</scope>
    <source>
        <strain evidence="3 4">WMS-il1</strain>
    </source>
</reference>
<sequence>MTAVVALQEAAEAYLVGFIENTNLCAIRERRVTIMPKDMQLARRIRDECV</sequence>
<evidence type="ECO:0000256" key="1">
    <source>
        <dbReference type="ARBA" id="ARBA00010343"/>
    </source>
</evidence>
<gene>
    <name evidence="3" type="ORF">WMSIL1_LOCUS9490</name>
</gene>
<dbReference type="GO" id="GO:0003677">
    <property type="term" value="F:DNA binding"/>
    <property type="evidence" value="ECO:0007669"/>
    <property type="project" value="InterPro"/>
</dbReference>
<dbReference type="InterPro" id="IPR007125">
    <property type="entry name" value="H2A/H2B/H3"/>
</dbReference>
<dbReference type="SUPFAM" id="SSF47113">
    <property type="entry name" value="Histone-fold"/>
    <property type="match status" value="1"/>
</dbReference>
<comment type="similarity">
    <text evidence="1">Belongs to the histone H3 family.</text>
</comment>
<dbReference type="InterPro" id="IPR009072">
    <property type="entry name" value="Histone-fold"/>
</dbReference>
<dbReference type="AlphaFoldDB" id="A0A564YUC2"/>
<dbReference type="InterPro" id="IPR000164">
    <property type="entry name" value="Histone_H3/CENP-A"/>
</dbReference>
<dbReference type="EMBL" id="CABIJS010000377">
    <property type="protein sequence ID" value="VUZ50609.1"/>
    <property type="molecule type" value="Genomic_DNA"/>
</dbReference>
<evidence type="ECO:0000259" key="2">
    <source>
        <dbReference type="Pfam" id="PF00125"/>
    </source>
</evidence>
<dbReference type="GO" id="GO:0030527">
    <property type="term" value="F:structural constituent of chromatin"/>
    <property type="evidence" value="ECO:0007669"/>
    <property type="project" value="InterPro"/>
</dbReference>
<protein>
    <recommendedName>
        <fullName evidence="2">Core Histone H2A/H2B/H3 domain-containing protein</fullName>
    </recommendedName>
</protein>
<dbReference type="PRINTS" id="PR00622">
    <property type="entry name" value="HISTONEH3"/>
</dbReference>
<proteinExistence type="inferred from homology"/>
<dbReference type="GO" id="GO:0046982">
    <property type="term" value="F:protein heterodimerization activity"/>
    <property type="evidence" value="ECO:0007669"/>
    <property type="project" value="InterPro"/>
</dbReference>
<keyword evidence="4" id="KW-1185">Reference proteome</keyword>
<dbReference type="Gene3D" id="1.10.20.10">
    <property type="entry name" value="Histone, subunit A"/>
    <property type="match status" value="1"/>
</dbReference>
<dbReference type="Pfam" id="PF00125">
    <property type="entry name" value="Histone"/>
    <property type="match status" value="1"/>
</dbReference>
<organism evidence="3 4">
    <name type="scientific">Hymenolepis diminuta</name>
    <name type="common">Rat tapeworm</name>
    <dbReference type="NCBI Taxonomy" id="6216"/>
    <lineage>
        <taxon>Eukaryota</taxon>
        <taxon>Metazoa</taxon>
        <taxon>Spiralia</taxon>
        <taxon>Lophotrochozoa</taxon>
        <taxon>Platyhelminthes</taxon>
        <taxon>Cestoda</taxon>
        <taxon>Eucestoda</taxon>
        <taxon>Cyclophyllidea</taxon>
        <taxon>Hymenolepididae</taxon>
        <taxon>Hymenolepis</taxon>
    </lineage>
</organism>
<dbReference type="PANTHER" id="PTHR11426">
    <property type="entry name" value="HISTONE H3"/>
    <property type="match status" value="1"/>
</dbReference>
<evidence type="ECO:0000313" key="4">
    <source>
        <dbReference type="Proteomes" id="UP000321570"/>
    </source>
</evidence>
<accession>A0A564YUC2</accession>
<dbReference type="GO" id="GO:0000786">
    <property type="term" value="C:nucleosome"/>
    <property type="evidence" value="ECO:0007669"/>
    <property type="project" value="InterPro"/>
</dbReference>
<dbReference type="Proteomes" id="UP000321570">
    <property type="component" value="Unassembled WGS sequence"/>
</dbReference>
<evidence type="ECO:0000313" key="3">
    <source>
        <dbReference type="EMBL" id="VUZ50609.1"/>
    </source>
</evidence>
<dbReference type="SMART" id="SM00428">
    <property type="entry name" value="H3"/>
    <property type="match status" value="1"/>
</dbReference>
<feature type="domain" description="Core Histone H2A/H2B/H3" evidence="2">
    <location>
        <begin position="2"/>
        <end position="45"/>
    </location>
</feature>